<feature type="compositionally biased region" description="Basic and acidic residues" evidence="1">
    <location>
        <begin position="8"/>
        <end position="20"/>
    </location>
</feature>
<gene>
    <name evidence="2" type="ORF">BRADI_4g21895v3</name>
</gene>
<evidence type="ECO:0000313" key="3">
    <source>
        <dbReference type="EnsemblPlants" id="PNT63867"/>
    </source>
</evidence>
<dbReference type="Gramene" id="PNT63867">
    <property type="protein sequence ID" value="PNT63867"/>
    <property type="gene ID" value="BRADI_4g21895v3"/>
</dbReference>
<protein>
    <submittedName>
        <fullName evidence="2 3">Uncharacterized protein</fullName>
    </submittedName>
</protein>
<evidence type="ECO:0000256" key="1">
    <source>
        <dbReference type="SAM" id="MobiDB-lite"/>
    </source>
</evidence>
<proteinExistence type="predicted"/>
<feature type="region of interest" description="Disordered" evidence="1">
    <location>
        <begin position="1"/>
        <end position="62"/>
    </location>
</feature>
<reference evidence="2" key="2">
    <citation type="submission" date="2017-06" db="EMBL/GenBank/DDBJ databases">
        <title>WGS assembly of Brachypodium distachyon.</title>
        <authorList>
            <consortium name="The International Brachypodium Initiative"/>
            <person name="Lucas S."/>
            <person name="Harmon-Smith M."/>
            <person name="Lail K."/>
            <person name="Tice H."/>
            <person name="Grimwood J."/>
            <person name="Bruce D."/>
            <person name="Barry K."/>
            <person name="Shu S."/>
            <person name="Lindquist E."/>
            <person name="Wang M."/>
            <person name="Pitluck S."/>
            <person name="Vogel J.P."/>
            <person name="Garvin D.F."/>
            <person name="Mockler T.C."/>
            <person name="Schmutz J."/>
            <person name="Rokhsar D."/>
            <person name="Bevan M.W."/>
        </authorList>
    </citation>
    <scope>NUCLEOTIDE SEQUENCE</scope>
    <source>
        <strain evidence="2">Bd21</strain>
    </source>
</reference>
<dbReference type="AlphaFoldDB" id="A0A2K2CP93"/>
<feature type="region of interest" description="Disordered" evidence="1">
    <location>
        <begin position="85"/>
        <end position="110"/>
    </location>
</feature>
<dbReference type="InParanoid" id="A0A2K2CP93"/>
<feature type="compositionally biased region" description="Low complexity" evidence="1">
    <location>
        <begin position="30"/>
        <end position="61"/>
    </location>
</feature>
<accession>A0A2K2CP93</accession>
<reference evidence="3" key="3">
    <citation type="submission" date="2018-08" db="UniProtKB">
        <authorList>
            <consortium name="EnsemblPlants"/>
        </authorList>
    </citation>
    <scope>IDENTIFICATION</scope>
    <source>
        <strain evidence="3">cv. Bd21</strain>
    </source>
</reference>
<evidence type="ECO:0000313" key="2">
    <source>
        <dbReference type="EMBL" id="PNT63867.1"/>
    </source>
</evidence>
<name>A0A2K2CP93_BRADI</name>
<sequence>MAAGKGNDVWRPDLPDDALRRPRARRQRACDAAGNEAMATASSPTPRAPRRAAVASSALASGCRLERAGRQRGLCETVEREGRLASWAGAGDEAEGGARSPRQFEQVNQT</sequence>
<evidence type="ECO:0000313" key="4">
    <source>
        <dbReference type="Proteomes" id="UP000008810"/>
    </source>
</evidence>
<dbReference type="EnsemblPlants" id="PNT63867">
    <property type="protein sequence ID" value="PNT63867"/>
    <property type="gene ID" value="BRADI_4g21895v3"/>
</dbReference>
<dbReference type="Proteomes" id="UP000008810">
    <property type="component" value="Chromosome 4"/>
</dbReference>
<keyword evidence="4" id="KW-1185">Reference proteome</keyword>
<dbReference type="EMBL" id="CM000883">
    <property type="protein sequence ID" value="PNT63867.1"/>
    <property type="molecule type" value="Genomic_DNA"/>
</dbReference>
<organism evidence="2">
    <name type="scientific">Brachypodium distachyon</name>
    <name type="common">Purple false brome</name>
    <name type="synonym">Trachynia distachya</name>
    <dbReference type="NCBI Taxonomy" id="15368"/>
    <lineage>
        <taxon>Eukaryota</taxon>
        <taxon>Viridiplantae</taxon>
        <taxon>Streptophyta</taxon>
        <taxon>Embryophyta</taxon>
        <taxon>Tracheophyta</taxon>
        <taxon>Spermatophyta</taxon>
        <taxon>Magnoliopsida</taxon>
        <taxon>Liliopsida</taxon>
        <taxon>Poales</taxon>
        <taxon>Poaceae</taxon>
        <taxon>BOP clade</taxon>
        <taxon>Pooideae</taxon>
        <taxon>Stipodae</taxon>
        <taxon>Brachypodieae</taxon>
        <taxon>Brachypodium</taxon>
    </lineage>
</organism>
<reference evidence="2 3" key="1">
    <citation type="journal article" date="2010" name="Nature">
        <title>Genome sequencing and analysis of the model grass Brachypodium distachyon.</title>
        <authorList>
            <consortium name="International Brachypodium Initiative"/>
        </authorList>
    </citation>
    <scope>NUCLEOTIDE SEQUENCE [LARGE SCALE GENOMIC DNA]</scope>
    <source>
        <strain evidence="2 3">Bd21</strain>
    </source>
</reference>